<dbReference type="EMBL" id="MVAG01000080">
    <property type="protein sequence ID" value="OVE60363.1"/>
    <property type="molecule type" value="Genomic_DNA"/>
</dbReference>
<evidence type="ECO:0000256" key="1">
    <source>
        <dbReference type="SAM" id="Phobius"/>
    </source>
</evidence>
<dbReference type="SUPFAM" id="SSF56219">
    <property type="entry name" value="DNase I-like"/>
    <property type="match status" value="1"/>
</dbReference>
<protein>
    <submittedName>
        <fullName evidence="3">AP endonuclease</fullName>
    </submittedName>
</protein>
<keyword evidence="1" id="KW-0812">Transmembrane</keyword>
<keyword evidence="4" id="KW-1185">Reference proteome</keyword>
<evidence type="ECO:0000313" key="3">
    <source>
        <dbReference type="EMBL" id="OVE60363.1"/>
    </source>
</evidence>
<dbReference type="CDD" id="cd09084">
    <property type="entry name" value="EEP-2"/>
    <property type="match status" value="1"/>
</dbReference>
<evidence type="ECO:0000259" key="2">
    <source>
        <dbReference type="Pfam" id="PF03372"/>
    </source>
</evidence>
<feature type="transmembrane region" description="Helical" evidence="1">
    <location>
        <begin position="35"/>
        <end position="60"/>
    </location>
</feature>
<dbReference type="Proteomes" id="UP000196355">
    <property type="component" value="Unassembled WGS sequence"/>
</dbReference>
<feature type="domain" description="Endonuclease/exonuclease/phosphatase" evidence="2">
    <location>
        <begin position="99"/>
        <end position="318"/>
    </location>
</feature>
<keyword evidence="1" id="KW-0472">Membrane</keyword>
<sequence>MLKILRLIFLILHTGIFILLSGMLMNAYVSPKIFPWLNLLSLGFPLLIIAYILLTIFWILSWKKRAFVFFFAGLLFFNPVLRWINFSQPKNEKADLKIVTFNVKNGVLGKENIENFINSQDADVVLFQEMVNKKYDFKGLKQSSKTLLTSVFTKHKVIAEKNLLDGEYENGNATQTDIEINGKTYRIINVYLQPFRFDKSMVKLNGDSEEDEQKLKDIVRKLIPTFKIHQEQIVPIRESIESSPYPVILAGDFNAVPNSYEYYELSKDLEDAFMKAGSGSATSFHDYKFPIRIDYIFTSKSVKALSYKVDRSAKLSDHYPVVATFKLNN</sequence>
<keyword evidence="3" id="KW-0378">Hydrolase</keyword>
<reference evidence="4" key="1">
    <citation type="submission" date="2017-02" db="EMBL/GenBank/DDBJ databases">
        <authorList>
            <person name="Tetz G."/>
            <person name="Tetz V."/>
        </authorList>
    </citation>
    <scope>NUCLEOTIDE SEQUENCE [LARGE SCALE GENOMIC DNA]</scope>
    <source>
        <strain evidence="4">VT16-26</strain>
    </source>
</reference>
<feature type="transmembrane region" description="Helical" evidence="1">
    <location>
        <begin position="67"/>
        <end position="84"/>
    </location>
</feature>
<feature type="transmembrane region" description="Helical" evidence="1">
    <location>
        <begin position="7"/>
        <end position="29"/>
    </location>
</feature>
<dbReference type="InterPro" id="IPR051916">
    <property type="entry name" value="GPI-anchor_lipid_remodeler"/>
</dbReference>
<keyword evidence="3" id="KW-0255">Endonuclease</keyword>
<comment type="caution">
    <text evidence="3">The sequence shown here is derived from an EMBL/GenBank/DDBJ whole genome shotgun (WGS) entry which is preliminary data.</text>
</comment>
<accession>A0A202C9A1</accession>
<gene>
    <name evidence="3" type="ORF">B0E34_04120</name>
</gene>
<dbReference type="Pfam" id="PF03372">
    <property type="entry name" value="Exo_endo_phos"/>
    <property type="match status" value="1"/>
</dbReference>
<keyword evidence="3" id="KW-0540">Nuclease</keyword>
<dbReference type="PANTHER" id="PTHR14859">
    <property type="entry name" value="CALCOFLUOR WHITE HYPERSENSITIVE PROTEIN PRECURSOR"/>
    <property type="match status" value="1"/>
</dbReference>
<keyword evidence="1" id="KW-1133">Transmembrane helix</keyword>
<organism evidence="3 4">
    <name type="scientific">Chryseobacterium mucoviscidosis</name>
    <dbReference type="NCBI Taxonomy" id="1945581"/>
    <lineage>
        <taxon>Bacteria</taxon>
        <taxon>Pseudomonadati</taxon>
        <taxon>Bacteroidota</taxon>
        <taxon>Flavobacteriia</taxon>
        <taxon>Flavobacteriales</taxon>
        <taxon>Weeksellaceae</taxon>
        <taxon>Chryseobacterium group</taxon>
        <taxon>Chryseobacterium</taxon>
    </lineage>
</organism>
<evidence type="ECO:0000313" key="4">
    <source>
        <dbReference type="Proteomes" id="UP000196355"/>
    </source>
</evidence>
<dbReference type="GO" id="GO:0006506">
    <property type="term" value="P:GPI anchor biosynthetic process"/>
    <property type="evidence" value="ECO:0007669"/>
    <property type="project" value="TreeGrafter"/>
</dbReference>
<dbReference type="Gene3D" id="3.60.10.10">
    <property type="entry name" value="Endonuclease/exonuclease/phosphatase"/>
    <property type="match status" value="1"/>
</dbReference>
<name>A0A202C9A1_9FLAO</name>
<dbReference type="GO" id="GO:0004519">
    <property type="term" value="F:endonuclease activity"/>
    <property type="evidence" value="ECO:0007669"/>
    <property type="project" value="UniProtKB-KW"/>
</dbReference>
<dbReference type="PANTHER" id="PTHR14859:SF1">
    <property type="entry name" value="PGAP2-INTERACTING PROTEIN"/>
    <property type="match status" value="1"/>
</dbReference>
<dbReference type="AlphaFoldDB" id="A0A202C9A1"/>
<dbReference type="InterPro" id="IPR005135">
    <property type="entry name" value="Endo/exonuclease/phosphatase"/>
</dbReference>
<dbReference type="InterPro" id="IPR036691">
    <property type="entry name" value="Endo/exonu/phosph_ase_sf"/>
</dbReference>
<proteinExistence type="predicted"/>
<dbReference type="GO" id="GO:0016020">
    <property type="term" value="C:membrane"/>
    <property type="evidence" value="ECO:0007669"/>
    <property type="project" value="GOC"/>
</dbReference>